<dbReference type="Proteomes" id="UP000273675">
    <property type="component" value="Unassembled WGS sequence"/>
</dbReference>
<dbReference type="HAMAP" id="MF_00005">
    <property type="entry name" value="Arg_succ_synth_type1"/>
    <property type="match status" value="1"/>
</dbReference>
<dbReference type="Pfam" id="PF20979">
    <property type="entry name" value="Arginosuc_syn_C"/>
    <property type="match status" value="1"/>
</dbReference>
<feature type="binding site" evidence="9">
    <location>
        <position position="267"/>
    </location>
    <ligand>
        <name>L-citrulline</name>
        <dbReference type="ChEBI" id="CHEBI:57743"/>
    </ligand>
</feature>
<dbReference type="GO" id="GO:0005737">
    <property type="term" value="C:cytoplasm"/>
    <property type="evidence" value="ECO:0007669"/>
    <property type="project" value="UniProtKB-SubCell"/>
</dbReference>
<organism evidence="12 13">
    <name type="scientific">Maricaulis maris</name>
    <dbReference type="NCBI Taxonomy" id="74318"/>
    <lineage>
        <taxon>Bacteria</taxon>
        <taxon>Pseudomonadati</taxon>
        <taxon>Pseudomonadota</taxon>
        <taxon>Alphaproteobacteria</taxon>
        <taxon>Maricaulales</taxon>
        <taxon>Maricaulaceae</taxon>
        <taxon>Maricaulis</taxon>
    </lineage>
</organism>
<dbReference type="CDD" id="cd01999">
    <property type="entry name" value="ASS"/>
    <property type="match status" value="1"/>
</dbReference>
<feature type="binding site" evidence="9">
    <location>
        <position position="131"/>
    </location>
    <ligand>
        <name>L-citrulline</name>
        <dbReference type="ChEBI" id="CHEBI:57743"/>
    </ligand>
</feature>
<comment type="subunit">
    <text evidence="2 9">Homotetramer.</text>
</comment>
<dbReference type="RefSeq" id="WP_075190139.1">
    <property type="nucleotide sequence ID" value="NZ_RBIM01000004.1"/>
</dbReference>
<feature type="binding site" evidence="9">
    <location>
        <position position="96"/>
    </location>
    <ligand>
        <name>L-citrulline</name>
        <dbReference type="ChEBI" id="CHEBI:57743"/>
    </ligand>
</feature>
<evidence type="ECO:0000256" key="8">
    <source>
        <dbReference type="ARBA" id="ARBA00022840"/>
    </source>
</evidence>
<feature type="binding site" evidence="9">
    <location>
        <position position="127"/>
    </location>
    <ligand>
        <name>L-aspartate</name>
        <dbReference type="ChEBI" id="CHEBI:29991"/>
    </ligand>
</feature>
<feature type="binding site" evidence="9">
    <location>
        <position position="128"/>
    </location>
    <ligand>
        <name>L-aspartate</name>
        <dbReference type="ChEBI" id="CHEBI:29991"/>
    </ligand>
</feature>
<dbReference type="EMBL" id="RBIM01000004">
    <property type="protein sequence ID" value="RKQ96685.1"/>
    <property type="molecule type" value="Genomic_DNA"/>
</dbReference>
<keyword evidence="6 9" id="KW-0028">Amino-acid biosynthesis</keyword>
<proteinExistence type="inferred from homology"/>
<dbReference type="GO" id="GO:0006526">
    <property type="term" value="P:L-arginine biosynthetic process"/>
    <property type="evidence" value="ECO:0007669"/>
    <property type="project" value="UniProtKB-UniRule"/>
</dbReference>
<protein>
    <recommendedName>
        <fullName evidence="3 9">Argininosuccinate synthase</fullName>
        <ecNumber evidence="3 9">6.3.4.5</ecNumber>
    </recommendedName>
    <alternativeName>
        <fullName evidence="9">Citrulline--aspartate ligase</fullName>
    </alternativeName>
</protein>
<evidence type="ECO:0000313" key="12">
    <source>
        <dbReference type="EMBL" id="RKQ96685.1"/>
    </source>
</evidence>
<dbReference type="FunFam" id="3.90.1260.10:FF:000007">
    <property type="entry name" value="Argininosuccinate synthase"/>
    <property type="match status" value="1"/>
</dbReference>
<feature type="binding site" evidence="9">
    <location>
        <position position="279"/>
    </location>
    <ligand>
        <name>L-citrulline</name>
        <dbReference type="ChEBI" id="CHEBI:57743"/>
    </ligand>
</feature>
<dbReference type="PANTHER" id="PTHR11587">
    <property type="entry name" value="ARGININOSUCCINATE SYNTHASE"/>
    <property type="match status" value="1"/>
</dbReference>
<evidence type="ECO:0000256" key="3">
    <source>
        <dbReference type="ARBA" id="ARBA00012286"/>
    </source>
</evidence>
<dbReference type="AlphaFoldDB" id="A0A495D444"/>
<comment type="similarity">
    <text evidence="9">Belongs to the argininosuccinate synthase family. Type 1 subfamily.</text>
</comment>
<dbReference type="FunFam" id="3.40.50.620:FF:000019">
    <property type="entry name" value="Argininosuccinate synthase"/>
    <property type="match status" value="1"/>
</dbReference>
<keyword evidence="9" id="KW-0963">Cytoplasm</keyword>
<dbReference type="NCBIfam" id="NF001770">
    <property type="entry name" value="PRK00509.1"/>
    <property type="match status" value="1"/>
</dbReference>
<dbReference type="UniPathway" id="UPA00068">
    <property type="reaction ID" value="UER00113"/>
</dbReference>
<name>A0A495D444_9PROT</name>
<dbReference type="Gene3D" id="1.20.5.470">
    <property type="entry name" value="Single helix bin"/>
    <property type="match status" value="1"/>
</dbReference>
<dbReference type="PROSITE" id="PS00565">
    <property type="entry name" value="ARGININOSUCCIN_SYN_2"/>
    <property type="match status" value="1"/>
</dbReference>
<evidence type="ECO:0000256" key="9">
    <source>
        <dbReference type="HAMAP-Rule" id="MF_00005"/>
    </source>
</evidence>
<dbReference type="GO" id="GO:0005524">
    <property type="term" value="F:ATP binding"/>
    <property type="evidence" value="ECO:0007669"/>
    <property type="project" value="UniProtKB-UniRule"/>
</dbReference>
<feature type="binding site" evidence="9">
    <location>
        <position position="91"/>
    </location>
    <ligand>
        <name>L-citrulline</name>
        <dbReference type="ChEBI" id="CHEBI:57743"/>
    </ligand>
</feature>
<feature type="binding site" evidence="9">
    <location>
        <position position="191"/>
    </location>
    <ligand>
        <name>L-citrulline</name>
        <dbReference type="ChEBI" id="CHEBI:57743"/>
    </ligand>
</feature>
<evidence type="ECO:0000256" key="7">
    <source>
        <dbReference type="ARBA" id="ARBA00022741"/>
    </source>
</evidence>
<keyword evidence="8 9" id="KW-0067">ATP-binding</keyword>
<feature type="binding site" evidence="9">
    <location>
        <position position="127"/>
    </location>
    <ligand>
        <name>L-citrulline</name>
        <dbReference type="ChEBI" id="CHEBI:57743"/>
    </ligand>
</feature>
<keyword evidence="4 9" id="KW-0055">Arginine biosynthesis</keyword>
<feature type="binding site" evidence="9">
    <location>
        <position position="182"/>
    </location>
    <ligand>
        <name>L-citrulline</name>
        <dbReference type="ChEBI" id="CHEBI:57743"/>
    </ligand>
</feature>
<dbReference type="InterPro" id="IPR048267">
    <property type="entry name" value="Arginosuc_syn_N"/>
</dbReference>
<feature type="binding site" evidence="9">
    <location>
        <position position="40"/>
    </location>
    <ligand>
        <name>ATP</name>
        <dbReference type="ChEBI" id="CHEBI:30616"/>
    </ligand>
</feature>
<dbReference type="SUPFAM" id="SSF52402">
    <property type="entry name" value="Adenine nucleotide alpha hydrolases-like"/>
    <property type="match status" value="1"/>
</dbReference>
<feature type="domain" description="Arginosuccinate synthase C-terminal" evidence="11">
    <location>
        <begin position="181"/>
        <end position="397"/>
    </location>
</feature>
<comment type="caution">
    <text evidence="12">The sequence shown here is derived from an EMBL/GenBank/DDBJ whole genome shotgun (WGS) entry which is preliminary data.</text>
</comment>
<reference evidence="12 13" key="1">
    <citation type="submission" date="2018-10" db="EMBL/GenBank/DDBJ databases">
        <title>Genomic Encyclopedia of Type Strains, Phase IV (KMG-IV): sequencing the most valuable type-strain genomes for metagenomic binning, comparative biology and taxonomic classification.</title>
        <authorList>
            <person name="Goeker M."/>
        </authorList>
    </citation>
    <scope>NUCLEOTIDE SEQUENCE [LARGE SCALE GENOMIC DNA]</scope>
    <source>
        <strain evidence="12 13">DSM 4734</strain>
    </source>
</reference>
<evidence type="ECO:0000256" key="5">
    <source>
        <dbReference type="ARBA" id="ARBA00022598"/>
    </source>
</evidence>
<comment type="pathway">
    <text evidence="1 9">Amino-acid biosynthesis; L-arginine biosynthesis; L-arginine from L-ornithine and carbamoyl phosphate: step 2/3.</text>
</comment>
<accession>A0A495D444</accession>
<dbReference type="InterPro" id="IPR024074">
    <property type="entry name" value="AS_cat/multimer_dom_body"/>
</dbReference>
<dbReference type="Gene3D" id="3.90.1260.10">
    <property type="entry name" value="Argininosuccinate synthetase, chain A, domain 2"/>
    <property type="match status" value="1"/>
</dbReference>
<dbReference type="PANTHER" id="PTHR11587:SF2">
    <property type="entry name" value="ARGININOSUCCINATE SYNTHASE"/>
    <property type="match status" value="1"/>
</dbReference>
<keyword evidence="7 9" id="KW-0547">Nucleotide-binding</keyword>
<feature type="binding site" evidence="9">
    <location>
        <begin position="13"/>
        <end position="21"/>
    </location>
    <ligand>
        <name>ATP</name>
        <dbReference type="ChEBI" id="CHEBI:30616"/>
    </ligand>
</feature>
<keyword evidence="5 9" id="KW-0436">Ligase</keyword>
<dbReference type="NCBIfam" id="TIGR00032">
    <property type="entry name" value="argG"/>
    <property type="match status" value="1"/>
</dbReference>
<evidence type="ECO:0000256" key="4">
    <source>
        <dbReference type="ARBA" id="ARBA00022571"/>
    </source>
</evidence>
<dbReference type="InterPro" id="IPR048268">
    <property type="entry name" value="Arginosuc_syn_C"/>
</dbReference>
<dbReference type="GO" id="GO:0004055">
    <property type="term" value="F:argininosuccinate synthase activity"/>
    <property type="evidence" value="ECO:0007669"/>
    <property type="project" value="UniProtKB-UniRule"/>
</dbReference>
<dbReference type="InterPro" id="IPR023434">
    <property type="entry name" value="Arginosuc_synth_type_1_subfam"/>
</dbReference>
<dbReference type="SUPFAM" id="SSF69864">
    <property type="entry name" value="Argininosuccinate synthetase, C-terminal domain"/>
    <property type="match status" value="1"/>
</dbReference>
<dbReference type="InterPro" id="IPR001518">
    <property type="entry name" value="Arginosuc_synth"/>
</dbReference>
<feature type="domain" description="Arginosuccinate synthase-like N-terminal" evidence="10">
    <location>
        <begin position="9"/>
        <end position="170"/>
    </location>
</feature>
<dbReference type="OrthoDB" id="9801641at2"/>
<gene>
    <name evidence="9" type="primary">argG</name>
    <name evidence="12" type="ORF">C7435_2018</name>
</gene>
<evidence type="ECO:0000256" key="1">
    <source>
        <dbReference type="ARBA" id="ARBA00004967"/>
    </source>
</evidence>
<comment type="subcellular location">
    <subcellularLocation>
        <location evidence="9">Cytoplasm</location>
    </subcellularLocation>
</comment>
<dbReference type="InterPro" id="IPR018223">
    <property type="entry name" value="Arginosuc_synth_CS"/>
</dbReference>
<dbReference type="InterPro" id="IPR014729">
    <property type="entry name" value="Rossmann-like_a/b/a_fold"/>
</dbReference>
<evidence type="ECO:0000259" key="10">
    <source>
        <dbReference type="Pfam" id="PF00764"/>
    </source>
</evidence>
<dbReference type="Gene3D" id="3.40.50.620">
    <property type="entry name" value="HUPs"/>
    <property type="match status" value="1"/>
</dbReference>
<dbReference type="Pfam" id="PF00764">
    <property type="entry name" value="Arginosuc_synth"/>
    <property type="match status" value="1"/>
</dbReference>
<evidence type="ECO:0000256" key="6">
    <source>
        <dbReference type="ARBA" id="ARBA00022605"/>
    </source>
</evidence>
<comment type="catalytic activity">
    <reaction evidence="9">
        <text>L-citrulline + L-aspartate + ATP = 2-(N(omega)-L-arginino)succinate + AMP + diphosphate + H(+)</text>
        <dbReference type="Rhea" id="RHEA:10932"/>
        <dbReference type="ChEBI" id="CHEBI:15378"/>
        <dbReference type="ChEBI" id="CHEBI:29991"/>
        <dbReference type="ChEBI" id="CHEBI:30616"/>
        <dbReference type="ChEBI" id="CHEBI:33019"/>
        <dbReference type="ChEBI" id="CHEBI:57472"/>
        <dbReference type="ChEBI" id="CHEBI:57743"/>
        <dbReference type="ChEBI" id="CHEBI:456215"/>
        <dbReference type="EC" id="6.3.4.5"/>
    </reaction>
</comment>
<evidence type="ECO:0000259" key="11">
    <source>
        <dbReference type="Pfam" id="PF20979"/>
    </source>
</evidence>
<dbReference type="PROSITE" id="PS00564">
    <property type="entry name" value="ARGININOSUCCIN_SYN_1"/>
    <property type="match status" value="1"/>
</dbReference>
<dbReference type="GO" id="GO:0000053">
    <property type="term" value="P:argininosuccinate metabolic process"/>
    <property type="evidence" value="ECO:0007669"/>
    <property type="project" value="TreeGrafter"/>
</dbReference>
<sequence>MPAKKPVKKVVLAYSGGLDTSVILKWLQDAYDAEVVTFTADLGQGEELDPARKKAEAAGVSEIFIEDLREEFVRDFVFPMVRANAVYEGLYLLGTSIARPLISKRLVEIAHATGADAVAHGATGKGNDQVRFELGVYALDPDLRVIAPWREWDLNSRTKLISYAEEHGIEVAKDKRGEAPFSVDANLWHTSSEGKLLEDPAEEADDIVYQRTDAPEAAPDKPEYVTVSFKAGDAVAINGEALSPATLLTRLNALGRTHGIGRLDLVENRFVGMKSRGIYETPGGTILMAAHRGIEQITLDRGAAHLKDELMPRYAKLLYEGFWFSPEREMLQAAIDHSQTHVTGDVRLKLYKGSVNVVGRASEHSLYSLEHVTFEEDVVYDQKDAEGFIRLNALRLQLLARRKRRLGKND</sequence>
<dbReference type="EC" id="6.3.4.5" evidence="3 9"/>
<feature type="binding site" evidence="9">
    <location>
        <position position="123"/>
    </location>
    <ligand>
        <name>L-aspartate</name>
        <dbReference type="ChEBI" id="CHEBI:29991"/>
    </ligand>
</feature>
<feature type="binding site" evidence="9">
    <location>
        <position position="121"/>
    </location>
    <ligand>
        <name>ATP</name>
        <dbReference type="ChEBI" id="CHEBI:30616"/>
    </ligand>
</feature>
<dbReference type="GO" id="GO:0000050">
    <property type="term" value="P:urea cycle"/>
    <property type="evidence" value="ECO:0007669"/>
    <property type="project" value="TreeGrafter"/>
</dbReference>
<evidence type="ECO:0000313" key="13">
    <source>
        <dbReference type="Proteomes" id="UP000273675"/>
    </source>
</evidence>
<evidence type="ECO:0000256" key="2">
    <source>
        <dbReference type="ARBA" id="ARBA00011881"/>
    </source>
</evidence>